<feature type="non-terminal residue" evidence="1">
    <location>
        <position position="1"/>
    </location>
</feature>
<proteinExistence type="predicted"/>
<evidence type="ECO:0000313" key="1">
    <source>
        <dbReference type="EMBL" id="GAG71541.1"/>
    </source>
</evidence>
<dbReference type="EMBL" id="BART01004500">
    <property type="protein sequence ID" value="GAG71541.1"/>
    <property type="molecule type" value="Genomic_DNA"/>
</dbReference>
<comment type="caution">
    <text evidence="1">The sequence shown here is derived from an EMBL/GenBank/DDBJ whole genome shotgun (WGS) entry which is preliminary data.</text>
</comment>
<protein>
    <submittedName>
        <fullName evidence="1">Uncharacterized protein</fullName>
    </submittedName>
</protein>
<gene>
    <name evidence="1" type="ORF">S01H4_11245</name>
</gene>
<accession>X1BHM4</accession>
<organism evidence="1">
    <name type="scientific">marine sediment metagenome</name>
    <dbReference type="NCBI Taxonomy" id="412755"/>
    <lineage>
        <taxon>unclassified sequences</taxon>
        <taxon>metagenomes</taxon>
        <taxon>ecological metagenomes</taxon>
    </lineage>
</organism>
<dbReference type="AlphaFoldDB" id="X1BHM4"/>
<reference evidence="1" key="1">
    <citation type="journal article" date="2014" name="Front. Microbiol.">
        <title>High frequency of phylogenetically diverse reductive dehalogenase-homologous genes in deep subseafloor sedimentary metagenomes.</title>
        <authorList>
            <person name="Kawai M."/>
            <person name="Futagami T."/>
            <person name="Toyoda A."/>
            <person name="Takaki Y."/>
            <person name="Nishi S."/>
            <person name="Hori S."/>
            <person name="Arai W."/>
            <person name="Tsubouchi T."/>
            <person name="Morono Y."/>
            <person name="Uchiyama I."/>
            <person name="Ito T."/>
            <person name="Fujiyama A."/>
            <person name="Inagaki F."/>
            <person name="Takami H."/>
        </authorList>
    </citation>
    <scope>NUCLEOTIDE SEQUENCE</scope>
    <source>
        <strain evidence="1">Expedition CK06-06</strain>
    </source>
</reference>
<sequence length="55" mass="6143">SRIPSWEIAEEIIKAINDYSKEETLLDKIMLVASSPTQVSSFQYALNNISIISGK</sequence>
<name>X1BHM4_9ZZZZ</name>